<protein>
    <submittedName>
        <fullName evidence="4">Ribosomal protein S18 acetylase RimI</fullName>
    </submittedName>
</protein>
<dbReference type="EMBL" id="FNCO01000007">
    <property type="protein sequence ID" value="SDH58891.1"/>
    <property type="molecule type" value="Genomic_DNA"/>
</dbReference>
<dbReference type="OrthoDB" id="1821130at2"/>
<proteinExistence type="predicted"/>
<dbReference type="Proteomes" id="UP000182894">
    <property type="component" value="Unassembled WGS sequence"/>
</dbReference>
<dbReference type="InterPro" id="IPR050832">
    <property type="entry name" value="Bact_Acetyltransf"/>
</dbReference>
<evidence type="ECO:0000259" key="3">
    <source>
        <dbReference type="PROSITE" id="PS51186"/>
    </source>
</evidence>
<evidence type="ECO:0000256" key="2">
    <source>
        <dbReference type="ARBA" id="ARBA00023315"/>
    </source>
</evidence>
<dbReference type="SUPFAM" id="SSF55729">
    <property type="entry name" value="Acyl-CoA N-acyltransferases (Nat)"/>
    <property type="match status" value="1"/>
</dbReference>
<feature type="domain" description="N-acetyltransferase" evidence="3">
    <location>
        <begin position="2"/>
        <end position="148"/>
    </location>
</feature>
<reference evidence="5" key="1">
    <citation type="submission" date="2016-10" db="EMBL/GenBank/DDBJ databases">
        <authorList>
            <person name="Varghese N."/>
            <person name="Submissions S."/>
        </authorList>
    </citation>
    <scope>NUCLEOTIDE SEQUENCE [LARGE SCALE GENOMIC DNA]</scope>
    <source>
        <strain evidence="5">ATCC 700689</strain>
    </source>
</reference>
<dbReference type="GO" id="GO:0016747">
    <property type="term" value="F:acyltransferase activity, transferring groups other than amino-acyl groups"/>
    <property type="evidence" value="ECO:0007669"/>
    <property type="project" value="InterPro"/>
</dbReference>
<accession>A0A1G8DMT5</accession>
<keyword evidence="2" id="KW-0012">Acyltransferase</keyword>
<keyword evidence="5" id="KW-1185">Reference proteome</keyword>
<evidence type="ECO:0000313" key="5">
    <source>
        <dbReference type="Proteomes" id="UP000182894"/>
    </source>
</evidence>
<keyword evidence="4" id="KW-0687">Ribonucleoprotein</keyword>
<keyword evidence="4" id="KW-0689">Ribosomal protein</keyword>
<dbReference type="InterPro" id="IPR016181">
    <property type="entry name" value="Acyl_CoA_acyltransferase"/>
</dbReference>
<dbReference type="Gene3D" id="3.40.630.30">
    <property type="match status" value="1"/>
</dbReference>
<dbReference type="Pfam" id="PF00583">
    <property type="entry name" value="Acetyltransf_1"/>
    <property type="match status" value="1"/>
</dbReference>
<name>A0A1G8DMT5_9PSED</name>
<dbReference type="RefSeq" id="WP_074753258.1">
    <property type="nucleotide sequence ID" value="NZ_FNCO01000007.1"/>
</dbReference>
<dbReference type="InterPro" id="IPR000182">
    <property type="entry name" value="GNAT_dom"/>
</dbReference>
<keyword evidence="1" id="KW-0808">Transferase</keyword>
<dbReference type="GO" id="GO:0005840">
    <property type="term" value="C:ribosome"/>
    <property type="evidence" value="ECO:0007669"/>
    <property type="project" value="UniProtKB-KW"/>
</dbReference>
<sequence>MINIRVMTMDDYDAVIALMSHTPGISLRDADSREATARYLQRNPGLSFVADVVAGGETGLCGCIMSGHDGRRGYLQHLLVLPEYRRQGIANRLVERCLSSLDALGIGKCHLDVFKTNESAARYWQHQGWTLRVDIDRYSFTRPGNENA</sequence>
<gene>
    <name evidence="4" type="ORF">SAMN05216605_10788</name>
</gene>
<dbReference type="AlphaFoldDB" id="A0A1G8DMT5"/>
<organism evidence="4 5">
    <name type="scientific">Pseudomonas abietaniphila</name>
    <dbReference type="NCBI Taxonomy" id="89065"/>
    <lineage>
        <taxon>Bacteria</taxon>
        <taxon>Pseudomonadati</taxon>
        <taxon>Pseudomonadota</taxon>
        <taxon>Gammaproteobacteria</taxon>
        <taxon>Pseudomonadales</taxon>
        <taxon>Pseudomonadaceae</taxon>
        <taxon>Pseudomonas</taxon>
    </lineage>
</organism>
<dbReference type="STRING" id="89065.SAMN05216605_10788"/>
<evidence type="ECO:0000256" key="1">
    <source>
        <dbReference type="ARBA" id="ARBA00022679"/>
    </source>
</evidence>
<dbReference type="CDD" id="cd04301">
    <property type="entry name" value="NAT_SF"/>
    <property type="match status" value="1"/>
</dbReference>
<evidence type="ECO:0000313" key="4">
    <source>
        <dbReference type="EMBL" id="SDH58891.1"/>
    </source>
</evidence>
<dbReference type="PANTHER" id="PTHR43877">
    <property type="entry name" value="AMINOALKYLPHOSPHONATE N-ACETYLTRANSFERASE-RELATED-RELATED"/>
    <property type="match status" value="1"/>
</dbReference>
<dbReference type="PROSITE" id="PS51186">
    <property type="entry name" value="GNAT"/>
    <property type="match status" value="1"/>
</dbReference>